<dbReference type="Gene3D" id="1.10.30.50">
    <property type="match status" value="1"/>
</dbReference>
<evidence type="ECO:0000313" key="2">
    <source>
        <dbReference type="EMBL" id="RHK16706.1"/>
    </source>
</evidence>
<sequence>MNWKRIPKENSSQPSTGTYKDWKELLSVEGFHQCVYCSISEAEFGGIRNFHVEHYKPKSLPAFASLVNTYTNLFFACAICNSFKSNDWPGEPTKELNTPCYPDPSVVDYSELFCVNDVGILVGNNLAAKYLIQKIYLNRPQLIINRREHLFEEKYLRIKSKLRAQFLVLCEKIESGNDVEKAVGYLREVQNRISDLETLYHRRNNILPYWECQVHR</sequence>
<protein>
    <recommendedName>
        <fullName evidence="1">HNH domain-containing protein</fullName>
    </recommendedName>
</protein>
<dbReference type="GO" id="GO:0004519">
    <property type="term" value="F:endonuclease activity"/>
    <property type="evidence" value="ECO:0007669"/>
    <property type="project" value="InterPro"/>
</dbReference>
<organism evidence="2 3">
    <name type="scientific">Bacteroides xylanisolvens</name>
    <dbReference type="NCBI Taxonomy" id="371601"/>
    <lineage>
        <taxon>Bacteria</taxon>
        <taxon>Pseudomonadati</taxon>
        <taxon>Bacteroidota</taxon>
        <taxon>Bacteroidia</taxon>
        <taxon>Bacteroidales</taxon>
        <taxon>Bacteroidaceae</taxon>
        <taxon>Bacteroides</taxon>
    </lineage>
</organism>
<dbReference type="Proteomes" id="UP000285503">
    <property type="component" value="Unassembled WGS sequence"/>
</dbReference>
<dbReference type="GO" id="GO:0008270">
    <property type="term" value="F:zinc ion binding"/>
    <property type="evidence" value="ECO:0007669"/>
    <property type="project" value="InterPro"/>
</dbReference>
<proteinExistence type="predicted"/>
<dbReference type="AlphaFoldDB" id="A0A415FCW9"/>
<gene>
    <name evidence="2" type="ORF">DW075_24580</name>
</gene>
<dbReference type="EMBL" id="QRNE01000283">
    <property type="protein sequence ID" value="RHK16706.1"/>
    <property type="molecule type" value="Genomic_DNA"/>
</dbReference>
<evidence type="ECO:0000259" key="1">
    <source>
        <dbReference type="Pfam" id="PF01844"/>
    </source>
</evidence>
<dbReference type="Pfam" id="PF01844">
    <property type="entry name" value="HNH"/>
    <property type="match status" value="1"/>
</dbReference>
<name>A0A415FCW9_9BACE</name>
<dbReference type="InterPro" id="IPR002711">
    <property type="entry name" value="HNH"/>
</dbReference>
<reference evidence="2 3" key="1">
    <citation type="submission" date="2018-08" db="EMBL/GenBank/DDBJ databases">
        <title>A genome reference for cultivated species of the human gut microbiota.</title>
        <authorList>
            <person name="Zou Y."/>
            <person name="Xue W."/>
            <person name="Luo G."/>
        </authorList>
    </citation>
    <scope>NUCLEOTIDE SEQUENCE [LARGE SCALE GENOMIC DNA]</scope>
    <source>
        <strain evidence="2 3">AF46-11NS</strain>
    </source>
</reference>
<evidence type="ECO:0000313" key="3">
    <source>
        <dbReference type="Proteomes" id="UP000285503"/>
    </source>
</evidence>
<feature type="domain" description="HNH" evidence="1">
    <location>
        <begin position="34"/>
        <end position="86"/>
    </location>
</feature>
<comment type="caution">
    <text evidence="2">The sequence shown here is derived from an EMBL/GenBank/DDBJ whole genome shotgun (WGS) entry which is preliminary data.</text>
</comment>
<accession>A0A415FCW9</accession>
<dbReference type="GO" id="GO:0003676">
    <property type="term" value="F:nucleic acid binding"/>
    <property type="evidence" value="ECO:0007669"/>
    <property type="project" value="InterPro"/>
</dbReference>